<name>A0A150B2M6_BACCE</name>
<dbReference type="EMBL" id="LOMT01000101">
    <property type="protein sequence ID" value="KXX95491.1"/>
    <property type="molecule type" value="Genomic_DNA"/>
</dbReference>
<evidence type="ECO:0000313" key="3">
    <source>
        <dbReference type="Proteomes" id="UP000075591"/>
    </source>
</evidence>
<accession>A0A150B2M6</accession>
<dbReference type="Proteomes" id="UP000075591">
    <property type="component" value="Unassembled WGS sequence"/>
</dbReference>
<gene>
    <name evidence="1" type="ORF">AT274_04155</name>
    <name evidence="2" type="ORF">BJR07_27635</name>
</gene>
<dbReference type="PATRIC" id="fig|1396.422.peg.5581"/>
<evidence type="ECO:0000313" key="2">
    <source>
        <dbReference type="EMBL" id="OKA32514.1"/>
    </source>
</evidence>
<reference evidence="1 3" key="1">
    <citation type="submission" date="2015-12" db="EMBL/GenBank/DDBJ databases">
        <title>Bacillus cereus Group isolate.</title>
        <authorList>
            <person name="Kovac J."/>
        </authorList>
    </citation>
    <scope>NUCLEOTIDE SEQUENCE [LARGE SCALE GENOMIC DNA]</scope>
    <source>
        <strain evidence="1 3">FSL W8-0275</strain>
    </source>
</reference>
<evidence type="ECO:0000313" key="1">
    <source>
        <dbReference type="EMBL" id="KXX95491.1"/>
    </source>
</evidence>
<evidence type="ECO:0000313" key="4">
    <source>
        <dbReference type="Proteomes" id="UP000186535"/>
    </source>
</evidence>
<dbReference type="Proteomes" id="UP000186535">
    <property type="component" value="Unassembled WGS sequence"/>
</dbReference>
<dbReference type="RefSeq" id="WP_002037702.1">
    <property type="nucleotide sequence ID" value="NZ_CAKJVO010000022.1"/>
</dbReference>
<dbReference type="AlphaFoldDB" id="A0A150B2M6"/>
<proteinExistence type="predicted"/>
<dbReference type="EMBL" id="MPON01000020">
    <property type="protein sequence ID" value="OKA32514.1"/>
    <property type="molecule type" value="Genomic_DNA"/>
</dbReference>
<organism evidence="1 3">
    <name type="scientific">Bacillus cereus</name>
    <dbReference type="NCBI Taxonomy" id="1396"/>
    <lineage>
        <taxon>Bacteria</taxon>
        <taxon>Bacillati</taxon>
        <taxon>Bacillota</taxon>
        <taxon>Bacilli</taxon>
        <taxon>Bacillales</taxon>
        <taxon>Bacillaceae</taxon>
        <taxon>Bacillus</taxon>
        <taxon>Bacillus cereus group</taxon>
    </lineage>
</organism>
<comment type="caution">
    <text evidence="1">The sequence shown here is derived from an EMBL/GenBank/DDBJ whole genome shotgun (WGS) entry which is preliminary data.</text>
</comment>
<reference evidence="2 4" key="2">
    <citation type="submission" date="2016-11" db="EMBL/GenBank/DDBJ databases">
        <title>Identification of Bacillus cereus isolated from egg-white.</title>
        <authorList>
            <person name="Soni A."/>
            <person name="Oey I."/>
            <person name="Silcock P."/>
            <person name="Bremer P."/>
        </authorList>
    </citation>
    <scope>NUCLEOTIDE SEQUENCE [LARGE SCALE GENOMIC DNA]</scope>
    <source>
        <strain evidence="2 4">NZAS03</strain>
    </source>
</reference>
<sequence length="111" mass="13104">MTKMGRKRNWHGVDRVFVKDFKYEIGSPESHGLSINETNFADWELELLSVSEEELYYFEEAKQIKEPIEFAIYIRYMNRLTGKAIVKSIEENTIVVKGITVLYGYRYVSPR</sequence>
<protein>
    <submittedName>
        <fullName evidence="1">Transposase</fullName>
    </submittedName>
</protein>